<dbReference type="EMBL" id="JANPWB010000007">
    <property type="protein sequence ID" value="KAJ1173528.1"/>
    <property type="molecule type" value="Genomic_DNA"/>
</dbReference>
<comment type="caution">
    <text evidence="2">The sequence shown here is derived from an EMBL/GenBank/DDBJ whole genome shotgun (WGS) entry which is preliminary data.</text>
</comment>
<evidence type="ECO:0000313" key="3">
    <source>
        <dbReference type="Proteomes" id="UP001066276"/>
    </source>
</evidence>
<keyword evidence="3" id="KW-1185">Reference proteome</keyword>
<dbReference type="AlphaFoldDB" id="A0AAV7TCA9"/>
<name>A0AAV7TCA9_PLEWA</name>
<dbReference type="Proteomes" id="UP001066276">
    <property type="component" value="Chromosome 4_1"/>
</dbReference>
<feature type="compositionally biased region" description="Basic and acidic residues" evidence="1">
    <location>
        <begin position="79"/>
        <end position="92"/>
    </location>
</feature>
<gene>
    <name evidence="2" type="ORF">NDU88_005360</name>
</gene>
<proteinExistence type="predicted"/>
<feature type="region of interest" description="Disordered" evidence="1">
    <location>
        <begin position="39"/>
        <end position="115"/>
    </location>
</feature>
<protein>
    <submittedName>
        <fullName evidence="2">Uncharacterized protein</fullName>
    </submittedName>
</protein>
<evidence type="ECO:0000313" key="2">
    <source>
        <dbReference type="EMBL" id="KAJ1173528.1"/>
    </source>
</evidence>
<reference evidence="2" key="1">
    <citation type="journal article" date="2022" name="bioRxiv">
        <title>Sequencing and chromosome-scale assembly of the giantPleurodeles waltlgenome.</title>
        <authorList>
            <person name="Brown T."/>
            <person name="Elewa A."/>
            <person name="Iarovenko S."/>
            <person name="Subramanian E."/>
            <person name="Araus A.J."/>
            <person name="Petzold A."/>
            <person name="Susuki M."/>
            <person name="Suzuki K.-i.T."/>
            <person name="Hayashi T."/>
            <person name="Toyoda A."/>
            <person name="Oliveira C."/>
            <person name="Osipova E."/>
            <person name="Leigh N.D."/>
            <person name="Simon A."/>
            <person name="Yun M.H."/>
        </authorList>
    </citation>
    <scope>NUCLEOTIDE SEQUENCE</scope>
    <source>
        <strain evidence="2">20211129_DDA</strain>
        <tissue evidence="2">Liver</tissue>
    </source>
</reference>
<sequence>MGAFTATPCHRGTRPADQRYIVPQGAPLRRTPGPTLRVFKSQDSPCQKVPSLQRPPACRGRRPADHRSIIPQGAPLRRTPPDEERARHRLEEAGLGPPLSFNIHQGHSLGKPSDS</sequence>
<organism evidence="2 3">
    <name type="scientific">Pleurodeles waltl</name>
    <name type="common">Iberian ribbed newt</name>
    <dbReference type="NCBI Taxonomy" id="8319"/>
    <lineage>
        <taxon>Eukaryota</taxon>
        <taxon>Metazoa</taxon>
        <taxon>Chordata</taxon>
        <taxon>Craniata</taxon>
        <taxon>Vertebrata</taxon>
        <taxon>Euteleostomi</taxon>
        <taxon>Amphibia</taxon>
        <taxon>Batrachia</taxon>
        <taxon>Caudata</taxon>
        <taxon>Salamandroidea</taxon>
        <taxon>Salamandridae</taxon>
        <taxon>Pleurodelinae</taxon>
        <taxon>Pleurodeles</taxon>
    </lineage>
</organism>
<evidence type="ECO:0000256" key="1">
    <source>
        <dbReference type="SAM" id="MobiDB-lite"/>
    </source>
</evidence>
<accession>A0AAV7TCA9</accession>